<keyword evidence="2" id="KW-1185">Reference proteome</keyword>
<protein>
    <submittedName>
        <fullName evidence="1">Uncharacterized protein</fullName>
    </submittedName>
</protein>
<organism evidence="1 2">
    <name type="scientific">Mycena metata</name>
    <dbReference type="NCBI Taxonomy" id="1033252"/>
    <lineage>
        <taxon>Eukaryota</taxon>
        <taxon>Fungi</taxon>
        <taxon>Dikarya</taxon>
        <taxon>Basidiomycota</taxon>
        <taxon>Agaricomycotina</taxon>
        <taxon>Agaricomycetes</taxon>
        <taxon>Agaricomycetidae</taxon>
        <taxon>Agaricales</taxon>
        <taxon>Marasmiineae</taxon>
        <taxon>Mycenaceae</taxon>
        <taxon>Mycena</taxon>
    </lineage>
</organism>
<dbReference type="Proteomes" id="UP001215598">
    <property type="component" value="Unassembled WGS sequence"/>
</dbReference>
<dbReference type="EMBL" id="JARKIB010000125">
    <property type="protein sequence ID" value="KAJ7735811.1"/>
    <property type="molecule type" value="Genomic_DNA"/>
</dbReference>
<comment type="caution">
    <text evidence="1">The sequence shown here is derived from an EMBL/GenBank/DDBJ whole genome shotgun (WGS) entry which is preliminary data.</text>
</comment>
<gene>
    <name evidence="1" type="ORF">B0H16DRAFT_128753</name>
</gene>
<name>A0AAD7I5V2_9AGAR</name>
<dbReference type="Gene3D" id="3.30.559.10">
    <property type="entry name" value="Chloramphenicol acetyltransferase-like domain"/>
    <property type="match status" value="2"/>
</dbReference>
<dbReference type="InterPro" id="IPR023213">
    <property type="entry name" value="CAT-like_dom_sf"/>
</dbReference>
<dbReference type="AlphaFoldDB" id="A0AAD7I5V2"/>
<sequence>MFALDLLRSYFSAKTAPPPADVHVIPCSGLDVAARDIILTTGLIINARLDVKKLEDSLTTLIKHKFPRAGARLALRNGVYEYQVPQAFDSQTPAVIFTAEDFAEPYHSETRPDLPTHLEGSLPSVYSVPSAAFEVYLKSAKSPVSVEELLVPNTPLLHVHVAVFDDVTFIGLTSSHLLFDALGTGELLRAWTRLLNGEDIDAIPGMEVDIAPFESFTAPTELKHQRGWFVLGLFGQLFFILRFILRIFRDPKEQAYLIRVPKAFLQGSKRAIMENLQLQGSTEWVGSSDVLLAWWFKSAYSYRSPSDTTPIHIHLAVNLRGKPIFPGDSTLAGPYIHNAVSAIPIPAIPVNAFQKESLGEIALRIRRAILAYNADLPGIKADMQWRCANPLKTPLPCSARGEYTFHSNWRSACLGDLDFSGASTSAEKVRVLLSLGYVVSAKSIPMRGAGADLMEDADAIWMNQIRGVKDWENIRRSGSMVFL</sequence>
<reference evidence="1" key="1">
    <citation type="submission" date="2023-03" db="EMBL/GenBank/DDBJ databases">
        <title>Massive genome expansion in bonnet fungi (Mycena s.s.) driven by repeated elements and novel gene families across ecological guilds.</title>
        <authorList>
            <consortium name="Lawrence Berkeley National Laboratory"/>
            <person name="Harder C.B."/>
            <person name="Miyauchi S."/>
            <person name="Viragh M."/>
            <person name="Kuo A."/>
            <person name="Thoen E."/>
            <person name="Andreopoulos B."/>
            <person name="Lu D."/>
            <person name="Skrede I."/>
            <person name="Drula E."/>
            <person name="Henrissat B."/>
            <person name="Morin E."/>
            <person name="Kohler A."/>
            <person name="Barry K."/>
            <person name="LaButti K."/>
            <person name="Morin E."/>
            <person name="Salamov A."/>
            <person name="Lipzen A."/>
            <person name="Mereny Z."/>
            <person name="Hegedus B."/>
            <person name="Baldrian P."/>
            <person name="Stursova M."/>
            <person name="Weitz H."/>
            <person name="Taylor A."/>
            <person name="Grigoriev I.V."/>
            <person name="Nagy L.G."/>
            <person name="Martin F."/>
            <person name="Kauserud H."/>
        </authorList>
    </citation>
    <scope>NUCLEOTIDE SEQUENCE</scope>
    <source>
        <strain evidence="1">CBHHK182m</strain>
    </source>
</reference>
<dbReference type="Pfam" id="PF02458">
    <property type="entry name" value="Transferase"/>
    <property type="match status" value="1"/>
</dbReference>
<evidence type="ECO:0000313" key="2">
    <source>
        <dbReference type="Proteomes" id="UP001215598"/>
    </source>
</evidence>
<proteinExistence type="predicted"/>
<evidence type="ECO:0000313" key="1">
    <source>
        <dbReference type="EMBL" id="KAJ7735811.1"/>
    </source>
</evidence>
<accession>A0AAD7I5V2</accession>